<organism evidence="3 4">
    <name type="scientific">Ascobolus immersus RN42</name>
    <dbReference type="NCBI Taxonomy" id="1160509"/>
    <lineage>
        <taxon>Eukaryota</taxon>
        <taxon>Fungi</taxon>
        <taxon>Dikarya</taxon>
        <taxon>Ascomycota</taxon>
        <taxon>Pezizomycotina</taxon>
        <taxon>Pezizomycetes</taxon>
        <taxon>Pezizales</taxon>
        <taxon>Ascobolaceae</taxon>
        <taxon>Ascobolus</taxon>
    </lineage>
</organism>
<evidence type="ECO:0000256" key="2">
    <source>
        <dbReference type="SAM" id="Phobius"/>
    </source>
</evidence>
<dbReference type="EMBL" id="ML119764">
    <property type="protein sequence ID" value="RPA75395.1"/>
    <property type="molecule type" value="Genomic_DNA"/>
</dbReference>
<sequence>MKLPLASRRIDDEYTYCWAREHMSTVINNKIYIIGGFIQETKRIAHSDPRQSRMNTRTINNPDLLVLDLTKSGRLQGSLPYMATRYPLPQFVPIVKWGSFISPNSSTLVLSHGEPVPYTTVSSTNHSEREADHSFESGGVYEFHIPSNSWRQFGLVVVNNVINTYSITRGASVWASAGERGILLGGRFHPGISHTRTTYEYYKALNMDFGMWSETEGDAIGKNLEFPALVSVPYVGEKGILVATGGTLGDDPGAALDLQEVDVHDVAAGKWYKQATSSASSIFPDPRHHHCMVSVRYGGTTSVIVMGGTPRTYSESNKTAMNDIWLLSLPSFKWVELGTFPGGIGRESMTCESVGLGRYVLVLGGEKGGSNFSQPCDEDEGVMLFDLETLEWTKEYKVGRWKMNGKIEKLVGDASVPKGGWQDAGMGELFFQTTNTENKTTGSDGNKPGDDPRTQFDNTDVGKDDSNGLGTGAKVGIGLGVAAAVILFLIFEYWWLRKRKPTSKFRNPDVVHELPAGVPQMATVSKCSGDVQEFYGAGAVSNK</sequence>
<feature type="region of interest" description="Disordered" evidence="1">
    <location>
        <begin position="434"/>
        <end position="467"/>
    </location>
</feature>
<proteinExistence type="predicted"/>
<dbReference type="InterPro" id="IPR011043">
    <property type="entry name" value="Gal_Oxase/kelch_b-propeller"/>
</dbReference>
<dbReference type="OrthoDB" id="10251809at2759"/>
<accession>A0A3N4HNJ3</accession>
<dbReference type="Proteomes" id="UP000275078">
    <property type="component" value="Unassembled WGS sequence"/>
</dbReference>
<keyword evidence="2" id="KW-1133">Transmembrane helix</keyword>
<feature type="transmembrane region" description="Helical" evidence="2">
    <location>
        <begin position="475"/>
        <end position="496"/>
    </location>
</feature>
<dbReference type="AlphaFoldDB" id="A0A3N4HNJ3"/>
<keyword evidence="2" id="KW-0472">Membrane</keyword>
<name>A0A3N4HNJ3_ASCIM</name>
<evidence type="ECO:0008006" key="5">
    <source>
        <dbReference type="Google" id="ProtNLM"/>
    </source>
</evidence>
<dbReference type="PANTHER" id="PTHR23244">
    <property type="entry name" value="KELCH REPEAT DOMAIN"/>
    <property type="match status" value="1"/>
</dbReference>
<keyword evidence="2" id="KW-0812">Transmembrane</keyword>
<protein>
    <recommendedName>
        <fullName evidence="5">Galactose oxidase</fullName>
    </recommendedName>
</protein>
<dbReference type="Gene3D" id="2.120.10.80">
    <property type="entry name" value="Kelch-type beta propeller"/>
    <property type="match status" value="1"/>
</dbReference>
<feature type="compositionally biased region" description="Basic and acidic residues" evidence="1">
    <location>
        <begin position="447"/>
        <end position="466"/>
    </location>
</feature>
<evidence type="ECO:0000256" key="1">
    <source>
        <dbReference type="SAM" id="MobiDB-lite"/>
    </source>
</evidence>
<reference evidence="3 4" key="1">
    <citation type="journal article" date="2018" name="Nat. Ecol. Evol.">
        <title>Pezizomycetes genomes reveal the molecular basis of ectomycorrhizal truffle lifestyle.</title>
        <authorList>
            <person name="Murat C."/>
            <person name="Payen T."/>
            <person name="Noel B."/>
            <person name="Kuo A."/>
            <person name="Morin E."/>
            <person name="Chen J."/>
            <person name="Kohler A."/>
            <person name="Krizsan K."/>
            <person name="Balestrini R."/>
            <person name="Da Silva C."/>
            <person name="Montanini B."/>
            <person name="Hainaut M."/>
            <person name="Levati E."/>
            <person name="Barry K.W."/>
            <person name="Belfiori B."/>
            <person name="Cichocki N."/>
            <person name="Clum A."/>
            <person name="Dockter R.B."/>
            <person name="Fauchery L."/>
            <person name="Guy J."/>
            <person name="Iotti M."/>
            <person name="Le Tacon F."/>
            <person name="Lindquist E.A."/>
            <person name="Lipzen A."/>
            <person name="Malagnac F."/>
            <person name="Mello A."/>
            <person name="Molinier V."/>
            <person name="Miyauchi S."/>
            <person name="Poulain J."/>
            <person name="Riccioni C."/>
            <person name="Rubini A."/>
            <person name="Sitrit Y."/>
            <person name="Splivallo R."/>
            <person name="Traeger S."/>
            <person name="Wang M."/>
            <person name="Zifcakova L."/>
            <person name="Wipf D."/>
            <person name="Zambonelli A."/>
            <person name="Paolocci F."/>
            <person name="Nowrousian M."/>
            <person name="Ottonello S."/>
            <person name="Baldrian P."/>
            <person name="Spatafora J.W."/>
            <person name="Henrissat B."/>
            <person name="Nagy L.G."/>
            <person name="Aury J.M."/>
            <person name="Wincker P."/>
            <person name="Grigoriev I.V."/>
            <person name="Bonfante P."/>
            <person name="Martin F.M."/>
        </authorList>
    </citation>
    <scope>NUCLEOTIDE SEQUENCE [LARGE SCALE GENOMIC DNA]</scope>
    <source>
        <strain evidence="3 4">RN42</strain>
    </source>
</reference>
<keyword evidence="4" id="KW-1185">Reference proteome</keyword>
<evidence type="ECO:0000313" key="3">
    <source>
        <dbReference type="EMBL" id="RPA75395.1"/>
    </source>
</evidence>
<gene>
    <name evidence="3" type="ORF">BJ508DRAFT_418142</name>
</gene>
<dbReference type="SUPFAM" id="SSF50965">
    <property type="entry name" value="Galactose oxidase, central domain"/>
    <property type="match status" value="1"/>
</dbReference>
<dbReference type="InterPro" id="IPR015915">
    <property type="entry name" value="Kelch-typ_b-propeller"/>
</dbReference>
<evidence type="ECO:0000313" key="4">
    <source>
        <dbReference type="Proteomes" id="UP000275078"/>
    </source>
</evidence>
<feature type="compositionally biased region" description="Polar residues" evidence="1">
    <location>
        <begin position="434"/>
        <end position="444"/>
    </location>
</feature>